<keyword evidence="2" id="KW-1185">Reference proteome</keyword>
<protein>
    <submittedName>
        <fullName evidence="1">Uncharacterized protein</fullName>
    </submittedName>
</protein>
<organism evidence="1 2">
    <name type="scientific">Hymenobacter aquaticus</name>
    <dbReference type="NCBI Taxonomy" id="1867101"/>
    <lineage>
        <taxon>Bacteria</taxon>
        <taxon>Pseudomonadati</taxon>
        <taxon>Bacteroidota</taxon>
        <taxon>Cytophagia</taxon>
        <taxon>Cytophagales</taxon>
        <taxon>Hymenobacteraceae</taxon>
        <taxon>Hymenobacter</taxon>
    </lineage>
</organism>
<reference evidence="1 2" key="1">
    <citation type="submission" date="2019-04" db="EMBL/GenBank/DDBJ databases">
        <authorList>
            <person name="Feng G."/>
            <person name="Zhang J."/>
            <person name="Zhu H."/>
        </authorList>
    </citation>
    <scope>NUCLEOTIDE SEQUENCE [LARGE SCALE GENOMIC DNA]</scope>
    <source>
        <strain evidence="1 2">JCM 31653</strain>
    </source>
</reference>
<accession>A0A4Z0PXA7</accession>
<dbReference type="EMBL" id="SRLC01000002">
    <property type="protein sequence ID" value="TGE21939.1"/>
    <property type="molecule type" value="Genomic_DNA"/>
</dbReference>
<dbReference type="AlphaFoldDB" id="A0A4Z0PXA7"/>
<proteinExistence type="predicted"/>
<dbReference type="OrthoDB" id="886687at2"/>
<evidence type="ECO:0000313" key="1">
    <source>
        <dbReference type="EMBL" id="TGE21939.1"/>
    </source>
</evidence>
<gene>
    <name evidence="1" type="ORF">E5K00_16920</name>
</gene>
<dbReference type="Proteomes" id="UP000297549">
    <property type="component" value="Unassembled WGS sequence"/>
</dbReference>
<sequence>MLRSWLVLLLLANYLLVVGAGLVNRPQPPRYSAAHPYVHSADCQQKHYLLVDCFDRCNGDQDVVQKRTATENAAHLLSIIKGIDVHCLSEALVLTPIHYAGQVAVSVAETPALHAGFQADFYPPPRRG</sequence>
<comment type="caution">
    <text evidence="1">The sequence shown here is derived from an EMBL/GenBank/DDBJ whole genome shotgun (WGS) entry which is preliminary data.</text>
</comment>
<dbReference type="RefSeq" id="WP_135464463.1">
    <property type="nucleotide sequence ID" value="NZ_SRLC01000002.1"/>
</dbReference>
<name>A0A4Z0PXA7_9BACT</name>
<evidence type="ECO:0000313" key="2">
    <source>
        <dbReference type="Proteomes" id="UP000297549"/>
    </source>
</evidence>